<keyword evidence="6 8" id="KW-0808">Transferase</keyword>
<dbReference type="Gene3D" id="3.60.20.40">
    <property type="match status" value="1"/>
</dbReference>
<comment type="catalytic activity">
    <reaction evidence="1 6">
        <text>an S-substituted glutathione + H2O = an S-substituted L-cysteinylglycine + L-glutamate</text>
        <dbReference type="Rhea" id="RHEA:59468"/>
        <dbReference type="ChEBI" id="CHEBI:15377"/>
        <dbReference type="ChEBI" id="CHEBI:29985"/>
        <dbReference type="ChEBI" id="CHEBI:90779"/>
        <dbReference type="ChEBI" id="CHEBI:143103"/>
        <dbReference type="EC" id="3.4.19.13"/>
    </reaction>
</comment>
<evidence type="ECO:0000256" key="1">
    <source>
        <dbReference type="ARBA" id="ARBA00001049"/>
    </source>
</evidence>
<comment type="catalytic activity">
    <reaction evidence="2 6">
        <text>glutathione + H2O = L-cysteinylglycine + L-glutamate</text>
        <dbReference type="Rhea" id="RHEA:28807"/>
        <dbReference type="ChEBI" id="CHEBI:15377"/>
        <dbReference type="ChEBI" id="CHEBI:29985"/>
        <dbReference type="ChEBI" id="CHEBI:57925"/>
        <dbReference type="ChEBI" id="CHEBI:61694"/>
        <dbReference type="EC" id="3.4.19.13"/>
    </reaction>
</comment>
<comment type="catalytic activity">
    <reaction evidence="3 6">
        <text>an N-terminal (5-L-glutamyl)-[peptide] + an alpha-amino acid = 5-L-glutamyl amino acid + an N-terminal L-alpha-aminoacyl-[peptide]</text>
        <dbReference type="Rhea" id="RHEA:23904"/>
        <dbReference type="Rhea" id="RHEA-COMP:9780"/>
        <dbReference type="Rhea" id="RHEA-COMP:9795"/>
        <dbReference type="ChEBI" id="CHEBI:77644"/>
        <dbReference type="ChEBI" id="CHEBI:78597"/>
        <dbReference type="ChEBI" id="CHEBI:78599"/>
        <dbReference type="ChEBI" id="CHEBI:78608"/>
        <dbReference type="EC" id="2.3.2.2"/>
    </reaction>
</comment>
<dbReference type="EC" id="2.3.2.2" evidence="6"/>
<keyword evidence="9" id="KW-1185">Reference proteome</keyword>
<feature type="chain" id="PRO_5020575743" description="Glutathione hydrolase proenzyme" evidence="7">
    <location>
        <begin position="24"/>
        <end position="577"/>
    </location>
</feature>
<feature type="active site" description="Nucleophile" evidence="4">
    <location>
        <position position="386"/>
    </location>
</feature>
<dbReference type="Gene3D" id="1.10.246.130">
    <property type="match status" value="1"/>
</dbReference>
<comment type="PTM">
    <text evidence="6">Cleaved by autocatalysis into a large and a small subunit.</text>
</comment>
<evidence type="ECO:0000256" key="4">
    <source>
        <dbReference type="PIRSR" id="PIRSR600101-1"/>
    </source>
</evidence>
<dbReference type="GO" id="GO:0036374">
    <property type="term" value="F:glutathione hydrolase activity"/>
    <property type="evidence" value="ECO:0007669"/>
    <property type="project" value="UniProtKB-UniRule"/>
</dbReference>
<reference evidence="8 9" key="1">
    <citation type="submission" date="2019-05" db="EMBL/GenBank/DDBJ databases">
        <title>Panacibacter sp. strain 17mud1-8 Genome sequencing and assembly.</title>
        <authorList>
            <person name="Chhetri G."/>
        </authorList>
    </citation>
    <scope>NUCLEOTIDE SEQUENCE [LARGE SCALE GENOMIC DNA]</scope>
    <source>
        <strain evidence="8 9">17mud1-8</strain>
    </source>
</reference>
<dbReference type="GO" id="GO:0103068">
    <property type="term" value="F:leukotriene C4 gamma-glutamyl transferase activity"/>
    <property type="evidence" value="ECO:0007669"/>
    <property type="project" value="UniProtKB-EC"/>
</dbReference>
<dbReference type="Proteomes" id="UP000305848">
    <property type="component" value="Unassembled WGS sequence"/>
</dbReference>
<proteinExistence type="inferred from homology"/>
<keyword evidence="6 8" id="KW-0012">Acyltransferase</keyword>
<keyword evidence="6" id="KW-0865">Zymogen</keyword>
<dbReference type="InterPro" id="IPR029055">
    <property type="entry name" value="Ntn_hydrolases_N"/>
</dbReference>
<keyword evidence="6" id="KW-0378">Hydrolase</keyword>
<evidence type="ECO:0000256" key="5">
    <source>
        <dbReference type="PIRSR" id="PIRSR600101-2"/>
    </source>
</evidence>
<evidence type="ECO:0000256" key="3">
    <source>
        <dbReference type="ARBA" id="ARBA00047417"/>
    </source>
</evidence>
<dbReference type="UniPathway" id="UPA00204"/>
<keyword evidence="6" id="KW-0317">Glutathione biosynthesis</keyword>
<dbReference type="GO" id="GO:0006751">
    <property type="term" value="P:glutathione catabolic process"/>
    <property type="evidence" value="ECO:0007669"/>
    <property type="project" value="UniProtKB-UniRule"/>
</dbReference>
<comment type="subunit">
    <text evidence="6">This enzyme consists of two polypeptide chains, which are synthesized in precursor form from a single polypeptide.</text>
</comment>
<dbReference type="PANTHER" id="PTHR43881">
    <property type="entry name" value="GAMMA-GLUTAMYLTRANSPEPTIDASE (AFU_ORTHOLOGUE AFUA_4G13580)"/>
    <property type="match status" value="1"/>
</dbReference>
<dbReference type="InterPro" id="IPR052896">
    <property type="entry name" value="GGT-like_enzyme"/>
</dbReference>
<evidence type="ECO:0000256" key="6">
    <source>
        <dbReference type="RuleBase" id="RU368036"/>
    </source>
</evidence>
<name>A0A4U3LDK7_9BACT</name>
<organism evidence="8 9">
    <name type="scientific">Ilyomonas limi</name>
    <dbReference type="NCBI Taxonomy" id="2575867"/>
    <lineage>
        <taxon>Bacteria</taxon>
        <taxon>Pseudomonadati</taxon>
        <taxon>Bacteroidota</taxon>
        <taxon>Chitinophagia</taxon>
        <taxon>Chitinophagales</taxon>
        <taxon>Chitinophagaceae</taxon>
        <taxon>Ilyomonas</taxon>
    </lineage>
</organism>
<comment type="similarity">
    <text evidence="6">Belongs to the gamma-glutamyltransferase family.</text>
</comment>
<dbReference type="OrthoDB" id="9781342at2"/>
<dbReference type="AlphaFoldDB" id="A0A4U3LDK7"/>
<dbReference type="EC" id="3.4.19.13" evidence="6"/>
<gene>
    <name evidence="8" type="primary">ggt</name>
    <name evidence="8" type="ORF">FC093_03230</name>
</gene>
<dbReference type="Pfam" id="PF01019">
    <property type="entry name" value="G_glu_transpept"/>
    <property type="match status" value="1"/>
</dbReference>
<feature type="binding site" evidence="5">
    <location>
        <position position="469"/>
    </location>
    <ligand>
        <name>L-glutamate</name>
        <dbReference type="ChEBI" id="CHEBI:29985"/>
    </ligand>
</feature>
<dbReference type="PANTHER" id="PTHR43881:SF1">
    <property type="entry name" value="GAMMA-GLUTAMYLTRANSPEPTIDASE (AFU_ORTHOLOGUE AFUA_4G13580)"/>
    <property type="match status" value="1"/>
</dbReference>
<evidence type="ECO:0000256" key="2">
    <source>
        <dbReference type="ARBA" id="ARBA00001089"/>
    </source>
</evidence>
<comment type="pathway">
    <text evidence="6">Sulfur metabolism; glutathione metabolism.</text>
</comment>
<keyword evidence="7" id="KW-0732">Signal</keyword>
<accession>A0A4U3LDK7</accession>
<dbReference type="SUPFAM" id="SSF56235">
    <property type="entry name" value="N-terminal nucleophile aminohydrolases (Ntn hydrolases)"/>
    <property type="match status" value="1"/>
</dbReference>
<evidence type="ECO:0000256" key="7">
    <source>
        <dbReference type="SAM" id="SignalP"/>
    </source>
</evidence>
<sequence>MLQPLRLLSLLICLFTLTLQLHAQDRLTGRGFDTRSMVIAQHGMACTSHPLATMTAIDVLKKGGTAVDAAIAANAVLGVTDPDMNGIGGDLFAIVYDAKTKKLYGLNASGRSPYALTPDEFKKRKLDFIPIFGPLSVSVPGCVDGWFELHNRFGKLPMTDVLAGAINYARNGFPVANEFAFYLHQIADNIIHTTNNEQPYTKNLSALYFPQGKPPAEGDIFKNPDLANSLEKIAKGGRDVFYKGAIAQAIDAYMKKMGGFLSAKDLANHTSNWIDPVSTTYRGYEVWELPPNGQGITVLQMLNILEPFDFSHITYGSPSHLHLLTEATRLAYEDRAKYFADPDFANIPVQQLISKQYGIAWSKLIDTNSAANEFTSGDSLLKKGETVYLTVADDEGNMVSLIQSNFNAFGSQLVPDGLGFVLQDRGALFNLKAGFNNSYAPHKRPFHTIIPAFVTKDGQPYMSFGVMGGSFQPIGQVQVLMNIIDFGMNIQEAGDAPRIFPLGTADPTGSTKGMERIALESGFSFETIRALQNMGHKNIVHGTPGDFGGYQCIQFDPVQKVYYGASDPRKDGMAAGY</sequence>
<dbReference type="InterPro" id="IPR000101">
    <property type="entry name" value="GGT_peptidase"/>
</dbReference>
<dbReference type="InterPro" id="IPR043137">
    <property type="entry name" value="GGT_ssub_C"/>
</dbReference>
<evidence type="ECO:0000313" key="9">
    <source>
        <dbReference type="Proteomes" id="UP000305848"/>
    </source>
</evidence>
<comment type="caution">
    <text evidence="8">The sequence shown here is derived from an EMBL/GenBank/DDBJ whole genome shotgun (WGS) entry which is preliminary data.</text>
</comment>
<dbReference type="InterPro" id="IPR043138">
    <property type="entry name" value="GGT_lsub"/>
</dbReference>
<dbReference type="PRINTS" id="PR01210">
    <property type="entry name" value="GGTRANSPTASE"/>
</dbReference>
<dbReference type="GO" id="GO:0006750">
    <property type="term" value="P:glutathione biosynthetic process"/>
    <property type="evidence" value="ECO:0007669"/>
    <property type="project" value="UniProtKB-KW"/>
</dbReference>
<evidence type="ECO:0000313" key="8">
    <source>
        <dbReference type="EMBL" id="TKK72037.1"/>
    </source>
</evidence>
<dbReference type="NCBIfam" id="TIGR00066">
    <property type="entry name" value="g_glut_trans"/>
    <property type="match status" value="1"/>
</dbReference>
<protein>
    <recommendedName>
        <fullName evidence="6">Glutathione hydrolase proenzyme</fullName>
        <ecNumber evidence="6">2.3.2.2</ecNumber>
        <ecNumber evidence="6">3.4.19.13</ecNumber>
    </recommendedName>
    <component>
        <recommendedName>
            <fullName evidence="6">Glutathione hydrolase large chain</fullName>
        </recommendedName>
    </component>
    <component>
        <recommendedName>
            <fullName evidence="6">Glutathione hydrolase small chain</fullName>
        </recommendedName>
    </component>
</protein>
<dbReference type="EMBL" id="SZQL01000001">
    <property type="protein sequence ID" value="TKK72037.1"/>
    <property type="molecule type" value="Genomic_DNA"/>
</dbReference>
<feature type="signal peptide" evidence="7">
    <location>
        <begin position="1"/>
        <end position="23"/>
    </location>
</feature>
<dbReference type="RefSeq" id="WP_137260277.1">
    <property type="nucleotide sequence ID" value="NZ_SZQL01000001.1"/>
</dbReference>